<organism evidence="7 8">
    <name type="scientific">Paraclostridium bifermentans ATCC 638 = DSM 14991</name>
    <dbReference type="NCBI Taxonomy" id="1233171"/>
    <lineage>
        <taxon>Bacteria</taxon>
        <taxon>Bacillati</taxon>
        <taxon>Bacillota</taxon>
        <taxon>Clostridia</taxon>
        <taxon>Peptostreptococcales</taxon>
        <taxon>Peptostreptococcaceae</taxon>
        <taxon>Paraclostridium</taxon>
    </lineage>
</organism>
<dbReference type="InterPro" id="IPR015421">
    <property type="entry name" value="PyrdxlP-dep_Trfase_major"/>
</dbReference>
<sequence length="388" mass="44492">MYKDSFNEGVNRLGTNAVKYDKYKENFNTNEDDIIPMWIADMDFKTCDEITKALQNKLSTGNLGYDTVNGYYESVVKWMKNRHNVDINVEDVVYTPGVVTAINFLLKILTKENDKVLVQSPVYHSFFRVLNENKCDVVQSELFIKDNRYEIDFDEFENKISTGVKVLILCNPHNPIGRVWTKEELERILEICESYKVFIISDEIHSDLVFKGYKHTSLTTVAPYYKDNIVTLTAPSKTFNLAGLYVSNAIITDEKLRNRYKELFSTTPNVLGAEALIAAYNKGETWLEELLEYIESNYNYVLKFVNENVPKIKVIKQEGTFLTWLDCRELGLSDEELEIFFLEKAKLALSTGTAFGKGGSGFMRMNIGCPISTVKEALERLKNAVDNM</sequence>
<dbReference type="AlphaFoldDB" id="T4VH11"/>
<dbReference type="GO" id="GO:0047804">
    <property type="term" value="F:cysteine-S-conjugate beta-lyase activity"/>
    <property type="evidence" value="ECO:0007669"/>
    <property type="project" value="UniProtKB-EC"/>
</dbReference>
<dbReference type="PANTHER" id="PTHR43525">
    <property type="entry name" value="PROTEIN MALY"/>
    <property type="match status" value="1"/>
</dbReference>
<dbReference type="EC" id="4.4.1.13" evidence="2"/>
<dbReference type="InterPro" id="IPR004839">
    <property type="entry name" value="Aminotransferase_I/II_large"/>
</dbReference>
<dbReference type="Pfam" id="PF00155">
    <property type="entry name" value="Aminotran_1_2"/>
    <property type="match status" value="1"/>
</dbReference>
<reference evidence="7 8" key="1">
    <citation type="submission" date="2013-06" db="EMBL/GenBank/DDBJ databases">
        <authorList>
            <person name="Walk S."/>
            <person name="Aronoff D."/>
            <person name="Young V.Y."/>
            <person name="Marsh J."/>
            <person name="Harrison L."/>
            <person name="Daugherty S.C."/>
            <person name="Shefchek K.A."/>
            <person name="Hine E.E."/>
            <person name="Tallon L.J."/>
            <person name="Sadzewicz L.K."/>
            <person name="Rasko D.A."/>
        </authorList>
    </citation>
    <scope>NUCLEOTIDE SEQUENCE [LARGE SCALE GENOMIC DNA]</scope>
    <source>
        <strain evidence="7 8">ATCC 638</strain>
    </source>
</reference>
<feature type="domain" description="Aminotransferase class I/classII large" evidence="6">
    <location>
        <begin position="37"/>
        <end position="381"/>
    </location>
</feature>
<dbReference type="PANTHER" id="PTHR43525:SF1">
    <property type="entry name" value="PROTEIN MALY"/>
    <property type="match status" value="1"/>
</dbReference>
<dbReference type="PATRIC" id="fig|1233171.3.peg.1837"/>
<dbReference type="InterPro" id="IPR027619">
    <property type="entry name" value="C-S_lyase_PatB-like"/>
</dbReference>
<evidence type="ECO:0000256" key="4">
    <source>
        <dbReference type="ARBA" id="ARBA00023239"/>
    </source>
</evidence>
<evidence type="ECO:0000256" key="2">
    <source>
        <dbReference type="ARBA" id="ARBA00012224"/>
    </source>
</evidence>
<dbReference type="SUPFAM" id="SSF53383">
    <property type="entry name" value="PLP-dependent transferases"/>
    <property type="match status" value="1"/>
</dbReference>
<dbReference type="RefSeq" id="WP_021433103.1">
    <property type="nucleotide sequence ID" value="NZ_AVNC01000015.1"/>
</dbReference>
<dbReference type="CDD" id="cd00609">
    <property type="entry name" value="AAT_like"/>
    <property type="match status" value="1"/>
</dbReference>
<comment type="cofactor">
    <cofactor evidence="1">
        <name>pyridoxal 5'-phosphate</name>
        <dbReference type="ChEBI" id="CHEBI:597326"/>
    </cofactor>
</comment>
<protein>
    <recommendedName>
        <fullName evidence="2">cysteine-S-conjugate beta-lyase</fullName>
        <ecNumber evidence="2">4.4.1.13</ecNumber>
    </recommendedName>
</protein>
<evidence type="ECO:0000313" key="8">
    <source>
        <dbReference type="Proteomes" id="UP000015688"/>
    </source>
</evidence>
<dbReference type="EMBL" id="AVNC01000015">
    <property type="protein sequence ID" value="EQK43004.1"/>
    <property type="molecule type" value="Genomic_DNA"/>
</dbReference>
<dbReference type="GeneID" id="67472790"/>
<dbReference type="InterPro" id="IPR015424">
    <property type="entry name" value="PyrdxlP-dep_Trfase"/>
</dbReference>
<dbReference type="InterPro" id="IPR015422">
    <property type="entry name" value="PyrdxlP-dep_Trfase_small"/>
</dbReference>
<dbReference type="Proteomes" id="UP000015688">
    <property type="component" value="Unassembled WGS sequence"/>
</dbReference>
<evidence type="ECO:0000313" key="7">
    <source>
        <dbReference type="EMBL" id="EQK43004.1"/>
    </source>
</evidence>
<evidence type="ECO:0000259" key="6">
    <source>
        <dbReference type="Pfam" id="PF00155"/>
    </source>
</evidence>
<evidence type="ECO:0000256" key="1">
    <source>
        <dbReference type="ARBA" id="ARBA00001933"/>
    </source>
</evidence>
<dbReference type="InterPro" id="IPR051798">
    <property type="entry name" value="Class-II_PLP-Dep_Aminotrans"/>
</dbReference>
<dbReference type="GO" id="GO:0030170">
    <property type="term" value="F:pyridoxal phosphate binding"/>
    <property type="evidence" value="ECO:0007669"/>
    <property type="project" value="InterPro"/>
</dbReference>
<accession>T4VH11</accession>
<name>T4VH11_PARBF</name>
<dbReference type="Gene3D" id="3.40.640.10">
    <property type="entry name" value="Type I PLP-dependent aspartate aminotransferase-like (Major domain)"/>
    <property type="match status" value="1"/>
</dbReference>
<evidence type="ECO:0000256" key="3">
    <source>
        <dbReference type="ARBA" id="ARBA00022898"/>
    </source>
</evidence>
<gene>
    <name evidence="7" type="ORF">C672_1948</name>
</gene>
<comment type="similarity">
    <text evidence="5">Belongs to the class-II pyridoxal-phosphate-dependent aminotransferase family. MalY/PatB cystathionine beta-lyase subfamily.</text>
</comment>
<evidence type="ECO:0000256" key="5">
    <source>
        <dbReference type="ARBA" id="ARBA00037974"/>
    </source>
</evidence>
<comment type="caution">
    <text evidence="7">The sequence shown here is derived from an EMBL/GenBank/DDBJ whole genome shotgun (WGS) entry which is preliminary data.</text>
</comment>
<dbReference type="Gene3D" id="3.90.1150.10">
    <property type="entry name" value="Aspartate Aminotransferase, domain 1"/>
    <property type="match status" value="1"/>
</dbReference>
<keyword evidence="3" id="KW-0663">Pyridoxal phosphate</keyword>
<proteinExistence type="inferred from homology"/>
<dbReference type="NCBIfam" id="TIGR04350">
    <property type="entry name" value="C_S_lyase_PatB"/>
    <property type="match status" value="1"/>
</dbReference>
<keyword evidence="4 7" id="KW-0456">Lyase</keyword>